<sequence length="233" mass="27813">MEVYVGTSGWMYDWNEEGTFDWYLKFSKLNAVELNASFYRFPYRNQVISWARKTSIYRIKWAVKVYRGITHFKKLSREALSTWGKFHDLFKPLDNYVDFYLFQLPPNFAMNEDNVEKIVKFAKTVNLSRKFAIEFRHKSWFNEEAVDICRKLGITFVSIDAPIGRYIATSNNTVYLRVHGVDTWYAYEYAYEELMELAEAVLALNPIKVYIFFNNNHWMLENARVMLSILTRK</sequence>
<dbReference type="SUPFAM" id="SSF117396">
    <property type="entry name" value="TM1631-like"/>
    <property type="match status" value="1"/>
</dbReference>
<name>A0A7C4NPB1_9CREN</name>
<evidence type="ECO:0000313" key="1">
    <source>
        <dbReference type="EMBL" id="HGQ35947.1"/>
    </source>
</evidence>
<gene>
    <name evidence="2" type="ORF">ENU08_05345</name>
    <name evidence="1" type="ORF">ENU41_04640</name>
</gene>
<dbReference type="AlphaFoldDB" id="A0A7C4NPB1"/>
<organism evidence="2">
    <name type="scientific">Ignisphaera aggregans</name>
    <dbReference type="NCBI Taxonomy" id="334771"/>
    <lineage>
        <taxon>Archaea</taxon>
        <taxon>Thermoproteota</taxon>
        <taxon>Thermoprotei</taxon>
        <taxon>Desulfurococcales</taxon>
        <taxon>Desulfurococcaceae</taxon>
        <taxon>Ignisphaera</taxon>
    </lineage>
</organism>
<protein>
    <submittedName>
        <fullName evidence="2">DUF72 domain-containing protein</fullName>
    </submittedName>
</protein>
<reference evidence="2" key="1">
    <citation type="journal article" date="2020" name="mSystems">
        <title>Genome- and Community-Level Interaction Insights into Carbon Utilization and Element Cycling Functions of Hydrothermarchaeota in Hydrothermal Sediment.</title>
        <authorList>
            <person name="Zhou Z."/>
            <person name="Liu Y."/>
            <person name="Xu W."/>
            <person name="Pan J."/>
            <person name="Luo Z.H."/>
            <person name="Li M."/>
        </authorList>
    </citation>
    <scope>NUCLEOTIDE SEQUENCE [LARGE SCALE GENOMIC DNA]</scope>
    <source>
        <strain evidence="2">SpSt-637</strain>
        <strain evidence="1">SpSt-667</strain>
    </source>
</reference>
<dbReference type="Gene3D" id="3.20.20.410">
    <property type="entry name" value="Protein of unknown function UPF0759"/>
    <property type="match status" value="1"/>
</dbReference>
<dbReference type="EMBL" id="DTCK01000032">
    <property type="protein sequence ID" value="HGQ35947.1"/>
    <property type="molecule type" value="Genomic_DNA"/>
</dbReference>
<dbReference type="InterPro" id="IPR036520">
    <property type="entry name" value="UPF0759_sf"/>
</dbReference>
<evidence type="ECO:0000313" key="2">
    <source>
        <dbReference type="EMBL" id="HGQ64651.1"/>
    </source>
</evidence>
<accession>A0A7C4NPB1</accession>
<proteinExistence type="predicted"/>
<comment type="caution">
    <text evidence="2">The sequence shown here is derived from an EMBL/GenBank/DDBJ whole genome shotgun (WGS) entry which is preliminary data.</text>
</comment>
<dbReference type="EMBL" id="DTBD01000044">
    <property type="protein sequence ID" value="HGQ64651.1"/>
    <property type="molecule type" value="Genomic_DNA"/>
</dbReference>
<dbReference type="PANTHER" id="PTHR30348">
    <property type="entry name" value="UNCHARACTERIZED PROTEIN YECE"/>
    <property type="match status" value="1"/>
</dbReference>
<dbReference type="PANTHER" id="PTHR30348:SF4">
    <property type="entry name" value="DUF72 DOMAIN-CONTAINING PROTEIN"/>
    <property type="match status" value="1"/>
</dbReference>
<dbReference type="InterPro" id="IPR002763">
    <property type="entry name" value="DUF72"/>
</dbReference>
<dbReference type="Pfam" id="PF01904">
    <property type="entry name" value="DUF72"/>
    <property type="match status" value="1"/>
</dbReference>